<evidence type="ECO:0000256" key="1">
    <source>
        <dbReference type="SAM" id="MobiDB-lite"/>
    </source>
</evidence>
<dbReference type="Pfam" id="PF05239">
    <property type="entry name" value="PRC"/>
    <property type="match status" value="1"/>
</dbReference>
<feature type="compositionally biased region" description="Polar residues" evidence="1">
    <location>
        <begin position="139"/>
        <end position="150"/>
    </location>
</feature>
<feature type="compositionally biased region" description="Basic and acidic residues" evidence="1">
    <location>
        <begin position="154"/>
        <end position="169"/>
    </location>
</feature>
<organism evidence="3 4">
    <name type="scientific">Motilibacter deserti</name>
    <dbReference type="NCBI Taxonomy" id="2714956"/>
    <lineage>
        <taxon>Bacteria</taxon>
        <taxon>Bacillati</taxon>
        <taxon>Actinomycetota</taxon>
        <taxon>Actinomycetes</taxon>
        <taxon>Motilibacterales</taxon>
        <taxon>Motilibacteraceae</taxon>
        <taxon>Motilibacter</taxon>
    </lineage>
</organism>
<dbReference type="EMBL" id="JAANNP010000003">
    <property type="protein sequence ID" value="NHC13898.1"/>
    <property type="molecule type" value="Genomic_DNA"/>
</dbReference>
<dbReference type="InterPro" id="IPR027275">
    <property type="entry name" value="PRC-brl_dom"/>
</dbReference>
<evidence type="ECO:0000259" key="2">
    <source>
        <dbReference type="Pfam" id="PF05239"/>
    </source>
</evidence>
<evidence type="ECO:0000313" key="3">
    <source>
        <dbReference type="EMBL" id="NHC13898.1"/>
    </source>
</evidence>
<protein>
    <recommendedName>
        <fullName evidence="2">PRC-barrel domain-containing protein</fullName>
    </recommendedName>
</protein>
<feature type="region of interest" description="Disordered" evidence="1">
    <location>
        <begin position="130"/>
        <end position="172"/>
    </location>
</feature>
<name>A0ABX0GTQ8_9ACTN</name>
<evidence type="ECO:0000313" key="4">
    <source>
        <dbReference type="Proteomes" id="UP000800981"/>
    </source>
</evidence>
<proteinExistence type="predicted"/>
<dbReference type="SUPFAM" id="SSF50346">
    <property type="entry name" value="PRC-barrel domain"/>
    <property type="match status" value="1"/>
</dbReference>
<sequence length="205" mass="21623">MVDSELIQRLMGVEVHGSDKTLIGRVAEVYLDDDSGVPAFVTVNRGALSSRQAFVPLAGVKEGKTGLVVAWPADKVKDAPSVTASGGGITPEQRDELLRYYEVTREDVARGPQLPMKSGDLSGAHGGEVTIGTGPDGTRTGTAGFNSAAGTASLRERGTDAGDSYDPKEYYAVSDSGEHLPIEVDAAGQHVVDVSVRERQRDQQP</sequence>
<dbReference type="RefSeq" id="WP_166280884.1">
    <property type="nucleotide sequence ID" value="NZ_JAANNP010000003.1"/>
</dbReference>
<comment type="caution">
    <text evidence="3">The sequence shown here is derived from an EMBL/GenBank/DDBJ whole genome shotgun (WGS) entry which is preliminary data.</text>
</comment>
<dbReference type="InterPro" id="IPR014747">
    <property type="entry name" value="Bac_photo_RC_H_C"/>
</dbReference>
<dbReference type="InterPro" id="IPR011033">
    <property type="entry name" value="PRC_barrel-like_sf"/>
</dbReference>
<keyword evidence="4" id="KW-1185">Reference proteome</keyword>
<dbReference type="Proteomes" id="UP000800981">
    <property type="component" value="Unassembled WGS sequence"/>
</dbReference>
<reference evidence="3 4" key="1">
    <citation type="submission" date="2020-03" db="EMBL/GenBank/DDBJ databases">
        <title>Two novel Motilibacter sp.</title>
        <authorList>
            <person name="Liu S."/>
        </authorList>
    </citation>
    <scope>NUCLEOTIDE SEQUENCE [LARGE SCALE GENOMIC DNA]</scope>
    <source>
        <strain evidence="3 4">E257</strain>
    </source>
</reference>
<feature type="domain" description="PRC-barrel" evidence="2">
    <location>
        <begin position="7"/>
        <end position="70"/>
    </location>
</feature>
<gene>
    <name evidence="3" type="ORF">G9H71_08895</name>
</gene>
<accession>A0ABX0GTQ8</accession>
<dbReference type="Gene3D" id="3.90.50.10">
    <property type="entry name" value="Photosynthetic Reaction Center, subunit H, domain 2"/>
    <property type="match status" value="1"/>
</dbReference>